<dbReference type="Proteomes" id="UP000322617">
    <property type="component" value="Chromosome"/>
</dbReference>
<dbReference type="PANTHER" id="PTHR11142">
    <property type="entry name" value="PSEUDOURIDYLATE SYNTHASE"/>
    <property type="match status" value="1"/>
</dbReference>
<dbReference type="SUPFAM" id="SSF54814">
    <property type="entry name" value="Prokaryotic type KH domain (KH-domain type II)"/>
    <property type="match status" value="1"/>
</dbReference>
<evidence type="ECO:0000313" key="2">
    <source>
        <dbReference type="EMBL" id="BBM40888.1"/>
    </source>
</evidence>
<dbReference type="InterPro" id="IPR009019">
    <property type="entry name" value="KH_sf_prok-type"/>
</dbReference>
<dbReference type="RefSeq" id="WP_018449921.1">
    <property type="nucleotide sequence ID" value="NZ_AP019827.1"/>
</dbReference>
<dbReference type="PANTHER" id="PTHR11142:SF0">
    <property type="entry name" value="TRNA PSEUDOURIDINE SYNTHASE-LIKE 1"/>
    <property type="match status" value="1"/>
</dbReference>
<dbReference type="SUPFAM" id="SSF55120">
    <property type="entry name" value="Pseudouridine synthase"/>
    <property type="match status" value="1"/>
</dbReference>
<dbReference type="OrthoDB" id="95206at2"/>
<dbReference type="GO" id="GO:0140098">
    <property type="term" value="F:catalytic activity, acting on RNA"/>
    <property type="evidence" value="ECO:0007669"/>
    <property type="project" value="UniProtKB-ARBA"/>
</dbReference>
<gene>
    <name evidence="2" type="ORF">JCM16776_1108</name>
</gene>
<dbReference type="STRING" id="1122172.GCA_000373045_00301"/>
<accession>A0A510JNI5</accession>
<keyword evidence="3" id="KW-1185">Reference proteome</keyword>
<dbReference type="GO" id="GO:0003723">
    <property type="term" value="F:RNA binding"/>
    <property type="evidence" value="ECO:0007669"/>
    <property type="project" value="UniProtKB-UniRule"/>
</dbReference>
<dbReference type="GO" id="GO:0009982">
    <property type="term" value="F:pseudouridine synthase activity"/>
    <property type="evidence" value="ECO:0007669"/>
    <property type="project" value="InterPro"/>
</dbReference>
<dbReference type="EMBL" id="AP019827">
    <property type="protein sequence ID" value="BBM40888.1"/>
    <property type="molecule type" value="Genomic_DNA"/>
</dbReference>
<keyword evidence="1" id="KW-0694">RNA-binding</keyword>
<dbReference type="GO" id="GO:0031119">
    <property type="term" value="P:tRNA pseudouridine synthesis"/>
    <property type="evidence" value="ECO:0007669"/>
    <property type="project" value="TreeGrafter"/>
</dbReference>
<dbReference type="InterPro" id="IPR020095">
    <property type="entry name" value="PsdUridine_synth_TruA_C"/>
</dbReference>
<dbReference type="InterPro" id="IPR020103">
    <property type="entry name" value="PsdUridine_synth_cat_dom_sf"/>
</dbReference>
<name>A0A510JNI5_9FUSO</name>
<organism evidence="2 3">
    <name type="scientific">Leptotrichia shahii</name>
    <dbReference type="NCBI Taxonomy" id="157691"/>
    <lineage>
        <taxon>Bacteria</taxon>
        <taxon>Fusobacteriati</taxon>
        <taxon>Fusobacteriota</taxon>
        <taxon>Fusobacteriia</taxon>
        <taxon>Fusobacteriales</taxon>
        <taxon>Leptotrichiaceae</taxon>
        <taxon>Leptotrichia</taxon>
    </lineage>
</organism>
<reference evidence="2 3" key="1">
    <citation type="submission" date="2019-07" db="EMBL/GenBank/DDBJ databases">
        <title>Complete Genome Sequence of Leptotrichia shahii Strain JCM 16776.</title>
        <authorList>
            <person name="Watanabe S."/>
            <person name="Cui L."/>
        </authorList>
    </citation>
    <scope>NUCLEOTIDE SEQUENCE [LARGE SCALE GENOMIC DNA]</scope>
    <source>
        <strain evidence="2 3">JCM16776</strain>
    </source>
</reference>
<evidence type="ECO:0000313" key="3">
    <source>
        <dbReference type="Proteomes" id="UP000322617"/>
    </source>
</evidence>
<dbReference type="PROSITE" id="PS50084">
    <property type="entry name" value="KH_TYPE_1"/>
    <property type="match status" value="1"/>
</dbReference>
<proteinExistence type="predicted"/>
<sequence length="344" mass="40955">MDKLIRDFENTKYFGYMFFIEYNGEKFNSFDENPNKKSIKAEFRKILESNKIKIFKGIQQAGRTDANVSAKENILYINSKDVIDFFKLKFLEIEGLKINKIVRTLPFLEFPQMIQKRYYIYKYPKHLVKNNEERINQICEKVSGKKDFYEFTSEKGKKLKNHIREILVKYENGNLYFAGDGFLPQQVRIMSNFILNNTKFDIEKLNDENFENKKLSIKDKALDGKYLTLKKVEFSEELEKMRFFDVENIEELVALKNKENRENFEKENLGITNLEKTDFEIKINNLNEELENIEKIGKVRKIEKNSYFTVFFVEKKDKGEFIGKKGKNIRKLKKILGDVVVKEI</sequence>
<dbReference type="Gene3D" id="3.30.70.660">
    <property type="entry name" value="Pseudouridine synthase I, catalytic domain, C-terminal subdomain"/>
    <property type="match status" value="1"/>
</dbReference>
<dbReference type="AlphaFoldDB" id="A0A510JNI5"/>
<protein>
    <submittedName>
        <fullName evidence="2">Pseudouridylate synthase-like protein</fullName>
    </submittedName>
</protein>
<dbReference type="InterPro" id="IPR001406">
    <property type="entry name" value="PsdUridine_synth_TruA"/>
</dbReference>
<dbReference type="KEGG" id="lsz:JCM16776_1108"/>
<evidence type="ECO:0000256" key="1">
    <source>
        <dbReference type="PROSITE-ProRule" id="PRU00117"/>
    </source>
</evidence>